<comment type="caution">
    <text evidence="4">The sequence shown here is derived from an EMBL/GenBank/DDBJ whole genome shotgun (WGS) entry which is preliminary data.</text>
</comment>
<dbReference type="EMBL" id="JAIPME010000002">
    <property type="protein sequence ID" value="MBZ2386309.1"/>
    <property type="molecule type" value="Genomic_DNA"/>
</dbReference>
<name>A0ABS7SXP1_9FIRM</name>
<dbReference type="InterPro" id="IPR025711">
    <property type="entry name" value="PepSY"/>
</dbReference>
<sequence length="196" mass="21223">MKNKNLALVLATALVLGACGNQAAKPAEETKTEESQVAENKDAVKEVSNKAQTSAKDPIPATEKTLEEAIDAFYTHFGDDAIELTGAGFDEEDGKYCYEINGFKDGQEYELVLDANTLEVISENKEAEDDNTIMAIDRASLITGKEAMEKALEDQADGVYVEGYELEVENGKAIYDIDLENASDVKIDAASGEIIK</sequence>
<evidence type="ECO:0000256" key="2">
    <source>
        <dbReference type="SAM" id="SignalP"/>
    </source>
</evidence>
<keyword evidence="2" id="KW-0732">Signal</keyword>
<dbReference type="Gene3D" id="3.10.450.40">
    <property type="match status" value="2"/>
</dbReference>
<evidence type="ECO:0000313" key="5">
    <source>
        <dbReference type="Proteomes" id="UP000734271"/>
    </source>
</evidence>
<gene>
    <name evidence="4" type="ORF">K8P03_03210</name>
</gene>
<organism evidence="4 5">
    <name type="scientific">Anaerococcus murdochii</name>
    <dbReference type="NCBI Taxonomy" id="411577"/>
    <lineage>
        <taxon>Bacteria</taxon>
        <taxon>Bacillati</taxon>
        <taxon>Bacillota</taxon>
        <taxon>Tissierellia</taxon>
        <taxon>Tissierellales</taxon>
        <taxon>Peptoniphilaceae</taxon>
        <taxon>Anaerococcus</taxon>
    </lineage>
</organism>
<feature type="chain" id="PRO_5046544950" evidence="2">
    <location>
        <begin position="24"/>
        <end position="196"/>
    </location>
</feature>
<accession>A0ABS7SXP1</accession>
<feature type="compositionally biased region" description="Basic and acidic residues" evidence="1">
    <location>
        <begin position="26"/>
        <end position="48"/>
    </location>
</feature>
<dbReference type="Pfam" id="PF03413">
    <property type="entry name" value="PepSY"/>
    <property type="match status" value="2"/>
</dbReference>
<feature type="domain" description="PepSY" evidence="3">
    <location>
        <begin position="65"/>
        <end position="123"/>
    </location>
</feature>
<protein>
    <submittedName>
        <fullName evidence="4">PepSY domain-containing protein</fullName>
    </submittedName>
</protein>
<dbReference type="PROSITE" id="PS51257">
    <property type="entry name" value="PROKAR_LIPOPROTEIN"/>
    <property type="match status" value="1"/>
</dbReference>
<reference evidence="4 5" key="1">
    <citation type="submission" date="2021-08" db="EMBL/GenBank/DDBJ databases">
        <title>FDA dAtabase for Regulatory Grade micrObial Sequences (FDA-ARGOS): Supporting development and validation of Infectious Disease Dx tests.</title>
        <authorList>
            <person name="Sproer C."/>
            <person name="Gronow S."/>
            <person name="Severitt S."/>
            <person name="Schroder I."/>
            <person name="Tallon L."/>
            <person name="Sadzewicz L."/>
            <person name="Zhao X."/>
            <person name="Boylan J."/>
            <person name="Ott S."/>
            <person name="Bowen H."/>
            <person name="Vavikolanu K."/>
            <person name="Hazen T."/>
            <person name="Aluvathingal J."/>
            <person name="Nadendla S."/>
            <person name="Lowell S."/>
            <person name="Myers T."/>
            <person name="Yan Y."/>
            <person name="Sichtig H."/>
        </authorList>
    </citation>
    <scope>NUCLEOTIDE SEQUENCE [LARGE SCALE GENOMIC DNA]</scope>
    <source>
        <strain evidence="4 5">FDAARGOS_1460</strain>
    </source>
</reference>
<feature type="signal peptide" evidence="2">
    <location>
        <begin position="1"/>
        <end position="23"/>
    </location>
</feature>
<feature type="domain" description="PepSY" evidence="3">
    <location>
        <begin position="142"/>
        <end position="196"/>
    </location>
</feature>
<dbReference type="RefSeq" id="WP_223418258.1">
    <property type="nucleotide sequence ID" value="NZ_JAIPME010000002.1"/>
</dbReference>
<proteinExistence type="predicted"/>
<feature type="region of interest" description="Disordered" evidence="1">
    <location>
        <begin position="23"/>
        <end position="60"/>
    </location>
</feature>
<evidence type="ECO:0000313" key="4">
    <source>
        <dbReference type="EMBL" id="MBZ2386309.1"/>
    </source>
</evidence>
<evidence type="ECO:0000256" key="1">
    <source>
        <dbReference type="SAM" id="MobiDB-lite"/>
    </source>
</evidence>
<dbReference type="Proteomes" id="UP000734271">
    <property type="component" value="Unassembled WGS sequence"/>
</dbReference>
<evidence type="ECO:0000259" key="3">
    <source>
        <dbReference type="Pfam" id="PF03413"/>
    </source>
</evidence>
<keyword evidence="5" id="KW-1185">Reference proteome</keyword>